<dbReference type="PROSITE" id="PS50135">
    <property type="entry name" value="ZF_ZZ_2"/>
    <property type="match status" value="1"/>
</dbReference>
<dbReference type="PROSITE" id="PS51294">
    <property type="entry name" value="HTH_MYB"/>
    <property type="match status" value="1"/>
</dbReference>
<dbReference type="STRING" id="27349.A0A0L6VFF4"/>
<dbReference type="SUPFAM" id="SSF57850">
    <property type="entry name" value="RING/U-box"/>
    <property type="match status" value="1"/>
</dbReference>
<dbReference type="GO" id="GO:0005634">
    <property type="term" value="C:nucleus"/>
    <property type="evidence" value="ECO:0007669"/>
    <property type="project" value="TreeGrafter"/>
</dbReference>
<feature type="compositionally biased region" description="Acidic residues" evidence="5">
    <location>
        <begin position="407"/>
        <end position="431"/>
    </location>
</feature>
<dbReference type="CDD" id="cd02335">
    <property type="entry name" value="ZZ_ADA2"/>
    <property type="match status" value="1"/>
</dbReference>
<dbReference type="FunFam" id="1.10.10.60:FF:000115">
    <property type="entry name" value="Transcriptional adapter 2"/>
    <property type="match status" value="1"/>
</dbReference>
<feature type="compositionally biased region" description="Basic and acidic residues" evidence="5">
    <location>
        <begin position="395"/>
        <end position="406"/>
    </location>
</feature>
<keyword evidence="3" id="KW-0862">Zinc</keyword>
<dbReference type="InterPro" id="IPR017930">
    <property type="entry name" value="Myb_dom"/>
</dbReference>
<reference evidence="10 11" key="1">
    <citation type="submission" date="2015-08" db="EMBL/GenBank/DDBJ databases">
        <title>Next Generation Sequencing and Analysis of the Genome of Puccinia sorghi L Schw, the Causal Agent of Maize Common Rust.</title>
        <authorList>
            <person name="Rochi L."/>
            <person name="Burguener G."/>
            <person name="Darino M."/>
            <person name="Turjanski A."/>
            <person name="Kreff E."/>
            <person name="Dieguez M.J."/>
            <person name="Sacco F."/>
        </authorList>
    </citation>
    <scope>NUCLEOTIDE SEQUENCE [LARGE SCALE GENOMIC DNA]</scope>
    <source>
        <strain evidence="10 11">RO10H11247</strain>
    </source>
</reference>
<evidence type="ECO:0000256" key="2">
    <source>
        <dbReference type="ARBA" id="ARBA00022771"/>
    </source>
</evidence>
<dbReference type="PROSITE" id="PS50090">
    <property type="entry name" value="MYB_LIKE"/>
    <property type="match status" value="1"/>
</dbReference>
<dbReference type="InterPro" id="IPR001005">
    <property type="entry name" value="SANT/Myb"/>
</dbReference>
<accession>A0A0L6VFF4</accession>
<dbReference type="AlphaFoldDB" id="A0A0L6VFF4"/>
<evidence type="ECO:0000259" key="6">
    <source>
        <dbReference type="PROSITE" id="PS50090"/>
    </source>
</evidence>
<dbReference type="OrthoDB" id="270417at2759"/>
<evidence type="ECO:0000313" key="10">
    <source>
        <dbReference type="EMBL" id="KNZ59287.1"/>
    </source>
</evidence>
<sequence>MTLKNGLAGEAAARLTKPADGLPDDRHKAKDNQQPARGTSCQTRCAISFSKFNLSFSSSLPTLPAGTSGVKYHCDGCSADISNTVRIRCAHRQNITTNLGSQILTQTALVCDNFDLCGQCFCEGKEIGQHKAWHDYRVIEPHSVPIFTEDWGADEELLLIEACQIYGLGNWSDIADHVGNGRTKEEVERHYLDVFIGSDDYPLPVCLHLIRLMLGSRLTRTSFKRAKREDWSTFMLAHCVSLIFHPVSSAPTNHEIAGFMPGRLDFEIEWENEAENTIKDLSFGRVYRFGGDSQSEKLPEEDYAAEQRDVRGASPNQEDEATCLESEAKRKRGVGSGTGKTTQRTDEPITRANPPPSISVDHGVATEADDRDSIPPSSADPLQVTHPTTNNSKATNKDKQKEQQKADDDDDDDDNEEADEEPPLSDEPDLDLELKLTMLEIYNDKYDRRLQAKAVVFDRNLLEYKKIQAAERKLPKEIRDLVIRIKPFARLQTATDHEQFQEGLIYEMALRMRIAELQEYRRMGITTLADAERYEKEKAARVSPHHTDCQFSGAGLSFDEATYSSRECTPGSSGKANKKNAVVPLSLSTSSSKQLLHPSELALCSRLRILPKPFLLIKECTLQEHVRRAALGQSLERAEMTSLFPSLGLVDEDVLEMDETGEQEEGRHERAAATAPDAAPLANLHDTKNHKIEAVWDFYFSHSPSTVGVRSDHHDELKDSLHGPSTHQIPS</sequence>
<evidence type="ECO:0000259" key="7">
    <source>
        <dbReference type="PROSITE" id="PS50135"/>
    </source>
</evidence>
<dbReference type="EMBL" id="LAVV01006577">
    <property type="protein sequence ID" value="KNZ59287.1"/>
    <property type="molecule type" value="Genomic_DNA"/>
</dbReference>
<name>A0A0L6VFF4_9BASI</name>
<dbReference type="SMART" id="SM00717">
    <property type="entry name" value="SANT"/>
    <property type="match status" value="1"/>
</dbReference>
<dbReference type="GO" id="GO:0006357">
    <property type="term" value="P:regulation of transcription by RNA polymerase II"/>
    <property type="evidence" value="ECO:0007669"/>
    <property type="project" value="TreeGrafter"/>
</dbReference>
<organism evidence="10 11">
    <name type="scientific">Puccinia sorghi</name>
    <dbReference type="NCBI Taxonomy" id="27349"/>
    <lineage>
        <taxon>Eukaryota</taxon>
        <taxon>Fungi</taxon>
        <taxon>Dikarya</taxon>
        <taxon>Basidiomycota</taxon>
        <taxon>Pucciniomycotina</taxon>
        <taxon>Pucciniomycetes</taxon>
        <taxon>Pucciniales</taxon>
        <taxon>Pucciniaceae</taxon>
        <taxon>Puccinia</taxon>
    </lineage>
</organism>
<dbReference type="InterPro" id="IPR036388">
    <property type="entry name" value="WH-like_DNA-bd_sf"/>
</dbReference>
<dbReference type="Gene3D" id="3.30.60.90">
    <property type="match status" value="1"/>
</dbReference>
<evidence type="ECO:0000259" key="9">
    <source>
        <dbReference type="PROSITE" id="PS51294"/>
    </source>
</evidence>
<gene>
    <name evidence="10" type="ORF">VP01_1766g1</name>
</gene>
<keyword evidence="2 4" id="KW-0863">Zinc-finger</keyword>
<evidence type="ECO:0000256" key="5">
    <source>
        <dbReference type="SAM" id="MobiDB-lite"/>
    </source>
</evidence>
<dbReference type="GO" id="GO:0003713">
    <property type="term" value="F:transcription coactivator activity"/>
    <property type="evidence" value="ECO:0007669"/>
    <property type="project" value="TreeGrafter"/>
</dbReference>
<feature type="compositionally biased region" description="Polar residues" evidence="5">
    <location>
        <begin position="385"/>
        <end position="394"/>
    </location>
</feature>
<dbReference type="Proteomes" id="UP000037035">
    <property type="component" value="Unassembled WGS sequence"/>
</dbReference>
<evidence type="ECO:0000256" key="1">
    <source>
        <dbReference type="ARBA" id="ARBA00022723"/>
    </source>
</evidence>
<feature type="compositionally biased region" description="Basic and acidic residues" evidence="5">
    <location>
        <begin position="294"/>
        <end position="311"/>
    </location>
</feature>
<evidence type="ECO:0000256" key="3">
    <source>
        <dbReference type="ARBA" id="ARBA00022833"/>
    </source>
</evidence>
<evidence type="ECO:0000256" key="4">
    <source>
        <dbReference type="PROSITE-ProRule" id="PRU00228"/>
    </source>
</evidence>
<feature type="region of interest" description="Disordered" evidence="5">
    <location>
        <begin position="709"/>
        <end position="731"/>
    </location>
</feature>
<evidence type="ECO:0000313" key="11">
    <source>
        <dbReference type="Proteomes" id="UP000037035"/>
    </source>
</evidence>
<dbReference type="FunFam" id="1.10.10.10:FF:001155">
    <property type="entry name" value="Transcriptional adapter"/>
    <property type="match status" value="1"/>
</dbReference>
<dbReference type="GO" id="GO:0008270">
    <property type="term" value="F:zinc ion binding"/>
    <property type="evidence" value="ECO:0007669"/>
    <property type="project" value="UniProtKB-KW"/>
</dbReference>
<dbReference type="Pfam" id="PF00249">
    <property type="entry name" value="Myb_DNA-binding"/>
    <property type="match status" value="1"/>
</dbReference>
<feature type="domain" description="ZZ-type" evidence="7">
    <location>
        <begin position="69"/>
        <end position="144"/>
    </location>
</feature>
<dbReference type="InterPro" id="IPR017884">
    <property type="entry name" value="SANT_dom"/>
</dbReference>
<keyword evidence="11" id="KW-1185">Reference proteome</keyword>
<dbReference type="Pfam" id="PF25299">
    <property type="entry name" value="ZZ_ADA2"/>
    <property type="match status" value="1"/>
</dbReference>
<dbReference type="InterPro" id="IPR043145">
    <property type="entry name" value="Znf_ZZ_sf"/>
</dbReference>
<dbReference type="Gene3D" id="1.10.10.10">
    <property type="entry name" value="Winged helix-like DNA-binding domain superfamily/Winged helix DNA-binding domain"/>
    <property type="match status" value="1"/>
</dbReference>
<dbReference type="Gene3D" id="1.10.10.60">
    <property type="entry name" value="Homeodomain-like"/>
    <property type="match status" value="1"/>
</dbReference>
<feature type="region of interest" description="Disordered" evidence="5">
    <location>
        <begin position="1"/>
        <end position="39"/>
    </location>
</feature>
<keyword evidence="1" id="KW-0479">Metal-binding</keyword>
<feature type="domain" description="SANT" evidence="8">
    <location>
        <begin position="146"/>
        <end position="199"/>
    </location>
</feature>
<feature type="domain" description="HTH myb-type" evidence="9">
    <location>
        <begin position="151"/>
        <end position="199"/>
    </location>
</feature>
<dbReference type="InterPro" id="IPR055141">
    <property type="entry name" value="TADA2A_B-like_dom"/>
</dbReference>
<dbReference type="InterPro" id="IPR041983">
    <property type="entry name" value="ADA2-like_ZZ"/>
</dbReference>
<dbReference type="VEuPathDB" id="FungiDB:VP01_1766g1"/>
<dbReference type="GO" id="GO:0070461">
    <property type="term" value="C:SAGA-type complex"/>
    <property type="evidence" value="ECO:0007669"/>
    <property type="project" value="TreeGrafter"/>
</dbReference>
<dbReference type="PANTHER" id="PTHR12374:SF20">
    <property type="entry name" value="TRANSCRIPTIONAL ADAPTER 2-ALPHA"/>
    <property type="match status" value="1"/>
</dbReference>
<dbReference type="SUPFAM" id="SSF46689">
    <property type="entry name" value="Homeodomain-like"/>
    <property type="match status" value="2"/>
</dbReference>
<dbReference type="Pfam" id="PF22941">
    <property type="entry name" value="TADA2A-like_3rd"/>
    <property type="match status" value="2"/>
</dbReference>
<dbReference type="PANTHER" id="PTHR12374">
    <property type="entry name" value="TRANSCRIPTIONAL ADAPTOR 2 ADA2 -RELATED"/>
    <property type="match status" value="1"/>
</dbReference>
<protein>
    <submittedName>
        <fullName evidence="10">Transcriptional adapter 2-alpha</fullName>
    </submittedName>
</protein>
<dbReference type="PROSITE" id="PS51293">
    <property type="entry name" value="SANT"/>
    <property type="match status" value="1"/>
</dbReference>
<proteinExistence type="predicted"/>
<dbReference type="InterPro" id="IPR009057">
    <property type="entry name" value="Homeodomain-like_sf"/>
</dbReference>
<feature type="region of interest" description="Disordered" evidence="5">
    <location>
        <begin position="658"/>
        <end position="677"/>
    </location>
</feature>
<feature type="compositionally biased region" description="Basic and acidic residues" evidence="5">
    <location>
        <begin position="710"/>
        <end position="721"/>
    </location>
</feature>
<dbReference type="InterPro" id="IPR000433">
    <property type="entry name" value="Znf_ZZ"/>
</dbReference>
<dbReference type="CDD" id="cd00167">
    <property type="entry name" value="SANT"/>
    <property type="match status" value="1"/>
</dbReference>
<comment type="caution">
    <text evidence="10">The sequence shown here is derived from an EMBL/GenBank/DDBJ whole genome shotgun (WGS) entry which is preliminary data.</text>
</comment>
<dbReference type="GO" id="GO:0003682">
    <property type="term" value="F:chromatin binding"/>
    <property type="evidence" value="ECO:0007669"/>
    <property type="project" value="TreeGrafter"/>
</dbReference>
<feature type="domain" description="Myb-like" evidence="6">
    <location>
        <begin position="151"/>
        <end position="195"/>
    </location>
</feature>
<evidence type="ECO:0000259" key="8">
    <source>
        <dbReference type="PROSITE" id="PS51293"/>
    </source>
</evidence>
<feature type="region of interest" description="Disordered" evidence="5">
    <location>
        <begin position="292"/>
        <end position="431"/>
    </location>
</feature>
<dbReference type="GO" id="GO:0006338">
    <property type="term" value="P:chromatin remodeling"/>
    <property type="evidence" value="ECO:0007669"/>
    <property type="project" value="TreeGrafter"/>
</dbReference>